<dbReference type="AlphaFoldDB" id="A0AAV5JCQ9"/>
<reference evidence="1 2" key="1">
    <citation type="journal article" date="2021" name="Commun. Biol.">
        <title>The genome of Shorea leprosula (Dipterocarpaceae) highlights the ecological relevance of drought in aseasonal tropical rainforests.</title>
        <authorList>
            <person name="Ng K.K.S."/>
            <person name="Kobayashi M.J."/>
            <person name="Fawcett J.A."/>
            <person name="Hatakeyama M."/>
            <person name="Paape T."/>
            <person name="Ng C.H."/>
            <person name="Ang C.C."/>
            <person name="Tnah L.H."/>
            <person name="Lee C.T."/>
            <person name="Nishiyama T."/>
            <person name="Sese J."/>
            <person name="O'Brien M.J."/>
            <person name="Copetti D."/>
            <person name="Mohd Noor M.I."/>
            <person name="Ong R.C."/>
            <person name="Putra M."/>
            <person name="Sireger I.Z."/>
            <person name="Indrioko S."/>
            <person name="Kosugi Y."/>
            <person name="Izuno A."/>
            <person name="Isagi Y."/>
            <person name="Lee S.L."/>
            <person name="Shimizu K.K."/>
        </authorList>
    </citation>
    <scope>NUCLEOTIDE SEQUENCE [LARGE SCALE GENOMIC DNA]</scope>
    <source>
        <strain evidence="1">214</strain>
    </source>
</reference>
<gene>
    <name evidence="1" type="ORF">SLEP1_g20734</name>
</gene>
<organism evidence="1 2">
    <name type="scientific">Rubroshorea leprosula</name>
    <dbReference type="NCBI Taxonomy" id="152421"/>
    <lineage>
        <taxon>Eukaryota</taxon>
        <taxon>Viridiplantae</taxon>
        <taxon>Streptophyta</taxon>
        <taxon>Embryophyta</taxon>
        <taxon>Tracheophyta</taxon>
        <taxon>Spermatophyta</taxon>
        <taxon>Magnoliopsida</taxon>
        <taxon>eudicotyledons</taxon>
        <taxon>Gunneridae</taxon>
        <taxon>Pentapetalae</taxon>
        <taxon>rosids</taxon>
        <taxon>malvids</taxon>
        <taxon>Malvales</taxon>
        <taxon>Dipterocarpaceae</taxon>
        <taxon>Rubroshorea</taxon>
    </lineage>
</organism>
<dbReference type="EMBL" id="BPVZ01000030">
    <property type="protein sequence ID" value="GKV09194.1"/>
    <property type="molecule type" value="Genomic_DNA"/>
</dbReference>
<name>A0AAV5JCQ9_9ROSI</name>
<protein>
    <submittedName>
        <fullName evidence="1">Uncharacterized protein</fullName>
    </submittedName>
</protein>
<evidence type="ECO:0000313" key="1">
    <source>
        <dbReference type="EMBL" id="GKV09194.1"/>
    </source>
</evidence>
<evidence type="ECO:0000313" key="2">
    <source>
        <dbReference type="Proteomes" id="UP001054252"/>
    </source>
</evidence>
<proteinExistence type="predicted"/>
<sequence length="35" mass="4019">MGFLEGGDLKSKRLKILRLMVKSGRRERSVKKVTT</sequence>
<keyword evidence="2" id="KW-1185">Reference proteome</keyword>
<dbReference type="Proteomes" id="UP001054252">
    <property type="component" value="Unassembled WGS sequence"/>
</dbReference>
<accession>A0AAV5JCQ9</accession>
<comment type="caution">
    <text evidence="1">The sequence shown here is derived from an EMBL/GenBank/DDBJ whole genome shotgun (WGS) entry which is preliminary data.</text>
</comment>